<evidence type="ECO:0000313" key="3">
    <source>
        <dbReference type="Proteomes" id="UP001235712"/>
    </source>
</evidence>
<feature type="transmembrane region" description="Helical" evidence="1">
    <location>
        <begin position="37"/>
        <end position="53"/>
    </location>
</feature>
<keyword evidence="1" id="KW-0812">Transmembrane</keyword>
<gene>
    <name evidence="2" type="ORF">J2S57_004430</name>
</gene>
<evidence type="ECO:0000313" key="2">
    <source>
        <dbReference type="EMBL" id="MDP9828681.1"/>
    </source>
</evidence>
<sequence length="245" mass="27344">MSVADIIQAFGWIPVAWLLTVHVLIRAGRLPRHGYHVRIAGWVAALTIVVAALDRRMWPIAALGLLFMRTELLGHRHSDEREAHRLQALLERFRRHEDGTPGVPGARVPLHDQGEEVLPDVRIHHGREAVSPTDGSHPEYTVPGMTAATAAVLHARHDKSDPEFVPAPVALREAHHPHRPAEQHETTRPLRALSSAKRFTDLLLKLEIIAVVVVALVLFGIWAEGQREEFTRNSDNTVCNLSYSC</sequence>
<dbReference type="RefSeq" id="WP_307246110.1">
    <property type="nucleotide sequence ID" value="NZ_JAUSQZ010000001.1"/>
</dbReference>
<name>A0ABT9P7L4_9ACTN</name>
<keyword evidence="3" id="KW-1185">Reference proteome</keyword>
<feature type="transmembrane region" description="Helical" evidence="1">
    <location>
        <begin position="6"/>
        <end position="25"/>
    </location>
</feature>
<reference evidence="2 3" key="1">
    <citation type="submission" date="2023-07" db="EMBL/GenBank/DDBJ databases">
        <title>Sequencing the genomes of 1000 actinobacteria strains.</title>
        <authorList>
            <person name="Klenk H.-P."/>
        </authorList>
    </citation>
    <scope>NUCLEOTIDE SEQUENCE [LARGE SCALE GENOMIC DNA]</scope>
    <source>
        <strain evidence="2 3">DSM 44388</strain>
    </source>
</reference>
<dbReference type="EMBL" id="JAUSQZ010000001">
    <property type="protein sequence ID" value="MDP9828681.1"/>
    <property type="molecule type" value="Genomic_DNA"/>
</dbReference>
<keyword evidence="1" id="KW-1133">Transmembrane helix</keyword>
<comment type="caution">
    <text evidence="2">The sequence shown here is derived from an EMBL/GenBank/DDBJ whole genome shotgun (WGS) entry which is preliminary data.</text>
</comment>
<organism evidence="2 3">
    <name type="scientific">Kineosporia succinea</name>
    <dbReference type="NCBI Taxonomy" id="84632"/>
    <lineage>
        <taxon>Bacteria</taxon>
        <taxon>Bacillati</taxon>
        <taxon>Actinomycetota</taxon>
        <taxon>Actinomycetes</taxon>
        <taxon>Kineosporiales</taxon>
        <taxon>Kineosporiaceae</taxon>
        <taxon>Kineosporia</taxon>
    </lineage>
</organism>
<proteinExistence type="predicted"/>
<feature type="transmembrane region" description="Helical" evidence="1">
    <location>
        <begin position="202"/>
        <end position="223"/>
    </location>
</feature>
<accession>A0ABT9P7L4</accession>
<keyword evidence="1" id="KW-0472">Membrane</keyword>
<dbReference type="Proteomes" id="UP001235712">
    <property type="component" value="Unassembled WGS sequence"/>
</dbReference>
<protein>
    <submittedName>
        <fullName evidence="2">Uncharacterized protein</fullName>
    </submittedName>
</protein>
<evidence type="ECO:0000256" key="1">
    <source>
        <dbReference type="SAM" id="Phobius"/>
    </source>
</evidence>